<feature type="region of interest" description="Disordered" evidence="1">
    <location>
        <begin position="466"/>
        <end position="518"/>
    </location>
</feature>
<feature type="compositionally biased region" description="Basic and acidic residues" evidence="1">
    <location>
        <begin position="173"/>
        <end position="185"/>
    </location>
</feature>
<feature type="compositionally biased region" description="Pro residues" evidence="1">
    <location>
        <begin position="75"/>
        <end position="89"/>
    </location>
</feature>
<feature type="region of interest" description="Disordered" evidence="1">
    <location>
        <begin position="43"/>
        <end position="380"/>
    </location>
</feature>
<evidence type="ECO:0000313" key="3">
    <source>
        <dbReference type="Proteomes" id="UP001303760"/>
    </source>
</evidence>
<dbReference type="AlphaFoldDB" id="A0AAN7C6T9"/>
<feature type="compositionally biased region" description="Low complexity" evidence="1">
    <location>
        <begin position="232"/>
        <end position="255"/>
    </location>
</feature>
<name>A0AAN7C6T9_9PEZI</name>
<feature type="compositionally biased region" description="Polar residues" evidence="1">
    <location>
        <begin position="319"/>
        <end position="328"/>
    </location>
</feature>
<evidence type="ECO:0000256" key="1">
    <source>
        <dbReference type="SAM" id="MobiDB-lite"/>
    </source>
</evidence>
<dbReference type="Proteomes" id="UP001303760">
    <property type="component" value="Unassembled WGS sequence"/>
</dbReference>
<feature type="compositionally biased region" description="Polar residues" evidence="1">
    <location>
        <begin position="221"/>
        <end position="231"/>
    </location>
</feature>
<keyword evidence="3" id="KW-1185">Reference proteome</keyword>
<reference evidence="2" key="2">
    <citation type="submission" date="2023-05" db="EMBL/GenBank/DDBJ databases">
        <authorList>
            <consortium name="Lawrence Berkeley National Laboratory"/>
            <person name="Steindorff A."/>
            <person name="Hensen N."/>
            <person name="Bonometti L."/>
            <person name="Westerberg I."/>
            <person name="Brannstrom I.O."/>
            <person name="Guillou S."/>
            <person name="Cros-Aarteil S."/>
            <person name="Calhoun S."/>
            <person name="Haridas S."/>
            <person name="Kuo A."/>
            <person name="Mondo S."/>
            <person name="Pangilinan J."/>
            <person name="Riley R."/>
            <person name="Labutti K."/>
            <person name="Andreopoulos B."/>
            <person name="Lipzen A."/>
            <person name="Chen C."/>
            <person name="Yanf M."/>
            <person name="Daum C."/>
            <person name="Ng V."/>
            <person name="Clum A."/>
            <person name="Ohm R."/>
            <person name="Martin F."/>
            <person name="Silar P."/>
            <person name="Natvig D."/>
            <person name="Lalanne C."/>
            <person name="Gautier V."/>
            <person name="Ament-Velasquez S.L."/>
            <person name="Kruys A."/>
            <person name="Hutchinson M.I."/>
            <person name="Powell A.J."/>
            <person name="Barry K."/>
            <person name="Miller A.N."/>
            <person name="Grigoriev I.V."/>
            <person name="Debuchy R."/>
            <person name="Gladieux P."/>
            <person name="Thoren M.H."/>
            <person name="Johannesson H."/>
        </authorList>
    </citation>
    <scope>NUCLEOTIDE SEQUENCE</scope>
    <source>
        <strain evidence="2">CBS 532.94</strain>
    </source>
</reference>
<proteinExistence type="predicted"/>
<feature type="region of interest" description="Disordered" evidence="1">
    <location>
        <begin position="1"/>
        <end position="28"/>
    </location>
</feature>
<feature type="compositionally biased region" description="Basic and acidic residues" evidence="1">
    <location>
        <begin position="492"/>
        <end position="503"/>
    </location>
</feature>
<protein>
    <submittedName>
        <fullName evidence="2">Uncharacterized protein</fullName>
    </submittedName>
</protein>
<feature type="compositionally biased region" description="Polar residues" evidence="1">
    <location>
        <begin position="348"/>
        <end position="369"/>
    </location>
</feature>
<reference evidence="2" key="1">
    <citation type="journal article" date="2023" name="Mol. Phylogenet. Evol.">
        <title>Genome-scale phylogeny and comparative genomics of the fungal order Sordariales.</title>
        <authorList>
            <person name="Hensen N."/>
            <person name="Bonometti L."/>
            <person name="Westerberg I."/>
            <person name="Brannstrom I.O."/>
            <person name="Guillou S."/>
            <person name="Cros-Aarteil S."/>
            <person name="Calhoun S."/>
            <person name="Haridas S."/>
            <person name="Kuo A."/>
            <person name="Mondo S."/>
            <person name="Pangilinan J."/>
            <person name="Riley R."/>
            <person name="LaButti K."/>
            <person name="Andreopoulos B."/>
            <person name="Lipzen A."/>
            <person name="Chen C."/>
            <person name="Yan M."/>
            <person name="Daum C."/>
            <person name="Ng V."/>
            <person name="Clum A."/>
            <person name="Steindorff A."/>
            <person name="Ohm R.A."/>
            <person name="Martin F."/>
            <person name="Silar P."/>
            <person name="Natvig D.O."/>
            <person name="Lalanne C."/>
            <person name="Gautier V."/>
            <person name="Ament-Velasquez S.L."/>
            <person name="Kruys A."/>
            <person name="Hutchinson M.I."/>
            <person name="Powell A.J."/>
            <person name="Barry K."/>
            <person name="Miller A.N."/>
            <person name="Grigoriev I.V."/>
            <person name="Debuchy R."/>
            <person name="Gladieux P."/>
            <person name="Hiltunen Thoren M."/>
            <person name="Johannesson H."/>
        </authorList>
    </citation>
    <scope>NUCLEOTIDE SEQUENCE</scope>
    <source>
        <strain evidence="2">CBS 532.94</strain>
    </source>
</reference>
<dbReference type="EMBL" id="MU860192">
    <property type="protein sequence ID" value="KAK4236444.1"/>
    <property type="molecule type" value="Genomic_DNA"/>
</dbReference>
<gene>
    <name evidence="2" type="ORF">C8A03DRAFT_35658</name>
</gene>
<feature type="compositionally biased region" description="Low complexity" evidence="1">
    <location>
        <begin position="56"/>
        <end position="69"/>
    </location>
</feature>
<evidence type="ECO:0000313" key="2">
    <source>
        <dbReference type="EMBL" id="KAK4236444.1"/>
    </source>
</evidence>
<organism evidence="2 3">
    <name type="scientific">Achaetomium macrosporum</name>
    <dbReference type="NCBI Taxonomy" id="79813"/>
    <lineage>
        <taxon>Eukaryota</taxon>
        <taxon>Fungi</taxon>
        <taxon>Dikarya</taxon>
        <taxon>Ascomycota</taxon>
        <taxon>Pezizomycotina</taxon>
        <taxon>Sordariomycetes</taxon>
        <taxon>Sordariomycetidae</taxon>
        <taxon>Sordariales</taxon>
        <taxon>Chaetomiaceae</taxon>
        <taxon>Achaetomium</taxon>
    </lineage>
</organism>
<sequence>MLLPLRKVKRGDSKPDMPSSNKSKKSFDSLAFTAQAVEQIEQELGDIARGADFPMSRTRGGSTSSFTSSANSYHVPPPPTRPPPLPPIPAEYQQRPRVPHYTSAPNGDSRPLPRTRPPLRSRGASAPDGHRQQDGDSLATAGNSHLDSRRQLPGPPAPSLQEAEDTPLARWLRQQEEVWHGEISRHLKQSKNIKPHTGPPPPKPATFSLFPPVSQPRPLTASPSPATRYVTSSSAATSNLSRSSAPGPSQGPPQSLFRDLDPDNPFGYPAPPPFLHNWDTPNRSKAASSRNPSGIHHAGHAGHTGPPVGSRPRPASALPQPSATTKSGHQFPYYPMMSPYEAEAVTRRTGNYESRSQSSNPHYTESGRSQQQQQHEQGYEHGYHQFQTQTQTRTQYQSQSQAQAQMLPNLNNYHNHQNHELLSAEQAAAAMAAATQVRNTVFIDRGVDLGGIELERDFEWRPRISSSSCYSTDANTGGGGGDAAATAAMGEETERQDHDHNDGVDDDDSNRVVIGRNF</sequence>
<comment type="caution">
    <text evidence="2">The sequence shown here is derived from an EMBL/GenBank/DDBJ whole genome shotgun (WGS) entry which is preliminary data.</text>
</comment>
<accession>A0AAN7C6T9</accession>
<feature type="compositionally biased region" description="Polar residues" evidence="1">
    <location>
        <begin position="279"/>
        <end position="292"/>
    </location>
</feature>